<dbReference type="FunFam" id="2.160.20.10:FF:000014">
    <property type="entry name" value="Pectinesterase"/>
    <property type="match status" value="1"/>
</dbReference>
<dbReference type="EC" id="3.1.1.11" evidence="4"/>
<comment type="similarity">
    <text evidence="3">Belongs to the pectinesterase family.</text>
</comment>
<evidence type="ECO:0000256" key="5">
    <source>
        <dbReference type="ARBA" id="ARBA00022525"/>
    </source>
</evidence>
<dbReference type="InterPro" id="IPR011050">
    <property type="entry name" value="Pectin_lyase_fold/virulence"/>
</dbReference>
<comment type="catalytic activity">
    <reaction evidence="9">
        <text>[(1-&gt;4)-alpha-D-galacturonosyl methyl ester](n) + n H2O = [(1-&gt;4)-alpha-D-galacturonosyl](n) + n methanol + n H(+)</text>
        <dbReference type="Rhea" id="RHEA:22380"/>
        <dbReference type="Rhea" id="RHEA-COMP:14570"/>
        <dbReference type="Rhea" id="RHEA-COMP:14573"/>
        <dbReference type="ChEBI" id="CHEBI:15377"/>
        <dbReference type="ChEBI" id="CHEBI:15378"/>
        <dbReference type="ChEBI" id="CHEBI:17790"/>
        <dbReference type="ChEBI" id="CHEBI:140522"/>
        <dbReference type="ChEBI" id="CHEBI:140523"/>
        <dbReference type="EC" id="3.1.1.11"/>
    </reaction>
</comment>
<accession>A0AAD9WDE8</accession>
<evidence type="ECO:0000256" key="6">
    <source>
        <dbReference type="ARBA" id="ARBA00022729"/>
    </source>
</evidence>
<dbReference type="AlphaFoldDB" id="A0AAD9WDE8"/>
<gene>
    <name evidence="12" type="ORF">QTJ16_003296</name>
</gene>
<evidence type="ECO:0000256" key="10">
    <source>
        <dbReference type="SAM" id="SignalP"/>
    </source>
</evidence>
<dbReference type="GO" id="GO:0042545">
    <property type="term" value="P:cell wall modification"/>
    <property type="evidence" value="ECO:0007669"/>
    <property type="project" value="InterPro"/>
</dbReference>
<keyword evidence="7" id="KW-0378">Hydrolase</keyword>
<evidence type="ECO:0000313" key="12">
    <source>
        <dbReference type="EMBL" id="KAK2627330.1"/>
    </source>
</evidence>
<feature type="signal peptide" evidence="10">
    <location>
        <begin position="1"/>
        <end position="16"/>
    </location>
</feature>
<comment type="pathway">
    <text evidence="2">Glycan metabolism; pectin degradation; 2-dehydro-3-deoxy-D-gluconate from pectin: step 1/5.</text>
</comment>
<dbReference type="InterPro" id="IPR012334">
    <property type="entry name" value="Pectin_lyas_fold"/>
</dbReference>
<organism evidence="12 13">
    <name type="scientific">Diplocarpon rosae</name>
    <dbReference type="NCBI Taxonomy" id="946125"/>
    <lineage>
        <taxon>Eukaryota</taxon>
        <taxon>Fungi</taxon>
        <taxon>Dikarya</taxon>
        <taxon>Ascomycota</taxon>
        <taxon>Pezizomycotina</taxon>
        <taxon>Leotiomycetes</taxon>
        <taxon>Helotiales</taxon>
        <taxon>Drepanopezizaceae</taxon>
        <taxon>Diplocarpon</taxon>
    </lineage>
</organism>
<sequence length="341" mass="37205">MRFTSAFGLLISLVAAVPNFEKRDLAPKIPDDAVIVDASGSQAGSFKTLQAAVYSLNVNSSKPHSIYIHAGVYNEQVYIPPLLSSLVIQGETNDTSSYHGNKVTVINNISRNTVPNNDLTATIRNWSNNTKFYNINIENNFGHTSKNGQNLAISANATNQGYYGVQFIGYQDTILAQTGKQLYAKCLIVGVVDFIFGQLCHGWFEQVDIRTFAKGYIVASGGVAPGDSKYVINRSTVAALNSTVPSNSTYLGRPWKAYAYTVFQNSEISDVVNPLGWSPWNAATPNTNASTFAEYNNTGAGAAGVNGPRAKFAKTLKKAVKIEKILGKDYEDEWYVDTKYM</sequence>
<evidence type="ECO:0000256" key="8">
    <source>
        <dbReference type="ARBA" id="ARBA00023085"/>
    </source>
</evidence>
<dbReference type="GO" id="GO:0005576">
    <property type="term" value="C:extracellular region"/>
    <property type="evidence" value="ECO:0007669"/>
    <property type="project" value="UniProtKB-SubCell"/>
</dbReference>
<dbReference type="EMBL" id="JAUBYV010000004">
    <property type="protein sequence ID" value="KAK2627330.1"/>
    <property type="molecule type" value="Genomic_DNA"/>
</dbReference>
<evidence type="ECO:0000256" key="2">
    <source>
        <dbReference type="ARBA" id="ARBA00005184"/>
    </source>
</evidence>
<keyword evidence="8" id="KW-0063">Aspartyl esterase</keyword>
<evidence type="ECO:0000256" key="3">
    <source>
        <dbReference type="ARBA" id="ARBA00008891"/>
    </source>
</evidence>
<evidence type="ECO:0000256" key="9">
    <source>
        <dbReference type="ARBA" id="ARBA00047928"/>
    </source>
</evidence>
<evidence type="ECO:0000259" key="11">
    <source>
        <dbReference type="Pfam" id="PF01095"/>
    </source>
</evidence>
<dbReference type="SUPFAM" id="SSF51126">
    <property type="entry name" value="Pectin lyase-like"/>
    <property type="match status" value="1"/>
</dbReference>
<evidence type="ECO:0000256" key="1">
    <source>
        <dbReference type="ARBA" id="ARBA00004613"/>
    </source>
</evidence>
<name>A0AAD9WDE8_9HELO</name>
<dbReference type="PANTHER" id="PTHR31321:SF127">
    <property type="entry name" value="PECTINESTERASE"/>
    <property type="match status" value="1"/>
</dbReference>
<reference evidence="12" key="1">
    <citation type="submission" date="2023-06" db="EMBL/GenBank/DDBJ databases">
        <title>Draft genome of Marssonina rosae.</title>
        <authorList>
            <person name="Cheng Q."/>
        </authorList>
    </citation>
    <scope>NUCLEOTIDE SEQUENCE</scope>
    <source>
        <strain evidence="12">R4</strain>
    </source>
</reference>
<proteinExistence type="inferred from homology"/>
<dbReference type="PANTHER" id="PTHR31321">
    <property type="entry name" value="ACYL-COA THIOESTER HYDROLASE YBHC-RELATED"/>
    <property type="match status" value="1"/>
</dbReference>
<evidence type="ECO:0000256" key="4">
    <source>
        <dbReference type="ARBA" id="ARBA00013229"/>
    </source>
</evidence>
<keyword evidence="13" id="KW-1185">Reference proteome</keyword>
<feature type="domain" description="Pectinesterase catalytic" evidence="11">
    <location>
        <begin position="42"/>
        <end position="305"/>
    </location>
</feature>
<feature type="chain" id="PRO_5042019704" description="pectinesterase" evidence="10">
    <location>
        <begin position="17"/>
        <end position="341"/>
    </location>
</feature>
<protein>
    <recommendedName>
        <fullName evidence="4">pectinesterase</fullName>
        <ecNumber evidence="4">3.1.1.11</ecNumber>
    </recommendedName>
</protein>
<dbReference type="GO" id="GO:0045490">
    <property type="term" value="P:pectin catabolic process"/>
    <property type="evidence" value="ECO:0007669"/>
    <property type="project" value="TreeGrafter"/>
</dbReference>
<dbReference type="Proteomes" id="UP001285354">
    <property type="component" value="Unassembled WGS sequence"/>
</dbReference>
<dbReference type="Gene3D" id="2.160.20.10">
    <property type="entry name" value="Single-stranded right-handed beta-helix, Pectin lyase-like"/>
    <property type="match status" value="1"/>
</dbReference>
<dbReference type="GO" id="GO:0030599">
    <property type="term" value="F:pectinesterase activity"/>
    <property type="evidence" value="ECO:0007669"/>
    <property type="project" value="UniProtKB-EC"/>
</dbReference>
<evidence type="ECO:0000256" key="7">
    <source>
        <dbReference type="ARBA" id="ARBA00022801"/>
    </source>
</evidence>
<keyword evidence="6 10" id="KW-0732">Signal</keyword>
<comment type="caution">
    <text evidence="12">The sequence shown here is derived from an EMBL/GenBank/DDBJ whole genome shotgun (WGS) entry which is preliminary data.</text>
</comment>
<comment type="subcellular location">
    <subcellularLocation>
        <location evidence="1">Secreted</location>
    </subcellularLocation>
</comment>
<dbReference type="Pfam" id="PF01095">
    <property type="entry name" value="Pectinesterase"/>
    <property type="match status" value="1"/>
</dbReference>
<keyword evidence="5" id="KW-0964">Secreted</keyword>
<dbReference type="InterPro" id="IPR000070">
    <property type="entry name" value="Pectinesterase_cat"/>
</dbReference>
<evidence type="ECO:0000313" key="13">
    <source>
        <dbReference type="Proteomes" id="UP001285354"/>
    </source>
</evidence>